<accession>A0A942Z5V1</accession>
<sequence>MNVVDEYVINVNTSAIVNEYDEAGALCALVLEGNKIVKVKMSPLSVIERSIEYYGNGLQGAIKGARNALGNISMPPVMICGKLGIYWFPSKSITHDDCVWFSIDHIEDYYSLSNKGLKVIFRDGTDITIDSNYSRFDNKVNRARKLQYIMENRTNGKQRNPYSQMKNFMIVRDPARKHYSVDSGE</sequence>
<organism evidence="1 2">
    <name type="scientific">Lederbergia citrea</name>
    <dbReference type="NCBI Taxonomy" id="2833581"/>
    <lineage>
        <taxon>Bacteria</taxon>
        <taxon>Bacillati</taxon>
        <taxon>Bacillota</taxon>
        <taxon>Bacilli</taxon>
        <taxon>Bacillales</taxon>
        <taxon>Bacillaceae</taxon>
        <taxon>Lederbergia</taxon>
    </lineage>
</organism>
<comment type="caution">
    <text evidence="1">The sequence shown here is derived from an EMBL/GenBank/DDBJ whole genome shotgun (WGS) entry which is preliminary data.</text>
</comment>
<reference evidence="1 2" key="1">
    <citation type="submission" date="2021-05" db="EMBL/GenBank/DDBJ databases">
        <title>Novel Bacillus species.</title>
        <authorList>
            <person name="Liu G."/>
        </authorList>
    </citation>
    <scope>NUCLEOTIDE SEQUENCE [LARGE SCALE GENOMIC DNA]</scope>
    <source>
        <strain evidence="1 2">FJAT-49682</strain>
    </source>
</reference>
<evidence type="ECO:0000313" key="1">
    <source>
        <dbReference type="EMBL" id="MBS4223336.1"/>
    </source>
</evidence>
<dbReference type="EMBL" id="JAGYPN010000002">
    <property type="protein sequence ID" value="MBS4223336.1"/>
    <property type="molecule type" value="Genomic_DNA"/>
</dbReference>
<keyword evidence="2" id="KW-1185">Reference proteome</keyword>
<dbReference type="Pfam" id="PF06338">
    <property type="entry name" value="ComK"/>
    <property type="match status" value="1"/>
</dbReference>
<dbReference type="AlphaFoldDB" id="A0A942Z5V1"/>
<dbReference type="Proteomes" id="UP000676456">
    <property type="component" value="Unassembled WGS sequence"/>
</dbReference>
<dbReference type="RefSeq" id="WP_213098355.1">
    <property type="nucleotide sequence ID" value="NZ_JAGYPN010000002.1"/>
</dbReference>
<proteinExistence type="predicted"/>
<name>A0A942Z5V1_9BACI</name>
<evidence type="ECO:0000313" key="2">
    <source>
        <dbReference type="Proteomes" id="UP000676456"/>
    </source>
</evidence>
<dbReference type="GO" id="GO:0030420">
    <property type="term" value="P:establishment of competence for transformation"/>
    <property type="evidence" value="ECO:0007669"/>
    <property type="project" value="InterPro"/>
</dbReference>
<dbReference type="InterPro" id="IPR010461">
    <property type="entry name" value="ComK"/>
</dbReference>
<protein>
    <submittedName>
        <fullName evidence="1">Competence protein ComK</fullName>
    </submittedName>
</protein>
<gene>
    <name evidence="1" type="ORF">KHA91_11335</name>
</gene>